<name>A0AAV4REI9_9ARAC</name>
<dbReference type="AlphaFoldDB" id="A0AAV4REI9"/>
<accession>A0AAV4REI9</accession>
<sequence length="70" mass="8108">MSGPPFHDGPLLPHMPPYFGPRDRPNFEGFGGKNFGRMDMYRNLENGAISTKRFICSKIINNHIFRLRRS</sequence>
<comment type="caution">
    <text evidence="2">The sequence shown here is derived from an EMBL/GenBank/DDBJ whole genome shotgun (WGS) entry which is preliminary data.</text>
</comment>
<evidence type="ECO:0000313" key="3">
    <source>
        <dbReference type="Proteomes" id="UP001054837"/>
    </source>
</evidence>
<evidence type="ECO:0000313" key="2">
    <source>
        <dbReference type="EMBL" id="GIY19029.1"/>
    </source>
</evidence>
<protein>
    <submittedName>
        <fullName evidence="2">Uncharacterized protein</fullName>
    </submittedName>
</protein>
<gene>
    <name evidence="2" type="ORF">CDAR_208261</name>
</gene>
<keyword evidence="3" id="KW-1185">Reference proteome</keyword>
<dbReference type="Proteomes" id="UP001054837">
    <property type="component" value="Unassembled WGS sequence"/>
</dbReference>
<feature type="region of interest" description="Disordered" evidence="1">
    <location>
        <begin position="1"/>
        <end position="20"/>
    </location>
</feature>
<proteinExistence type="predicted"/>
<reference evidence="2 3" key="1">
    <citation type="submission" date="2021-06" db="EMBL/GenBank/DDBJ databases">
        <title>Caerostris darwini draft genome.</title>
        <authorList>
            <person name="Kono N."/>
            <person name="Arakawa K."/>
        </authorList>
    </citation>
    <scope>NUCLEOTIDE SEQUENCE [LARGE SCALE GENOMIC DNA]</scope>
</reference>
<organism evidence="2 3">
    <name type="scientific">Caerostris darwini</name>
    <dbReference type="NCBI Taxonomy" id="1538125"/>
    <lineage>
        <taxon>Eukaryota</taxon>
        <taxon>Metazoa</taxon>
        <taxon>Ecdysozoa</taxon>
        <taxon>Arthropoda</taxon>
        <taxon>Chelicerata</taxon>
        <taxon>Arachnida</taxon>
        <taxon>Araneae</taxon>
        <taxon>Araneomorphae</taxon>
        <taxon>Entelegynae</taxon>
        <taxon>Araneoidea</taxon>
        <taxon>Araneidae</taxon>
        <taxon>Caerostris</taxon>
    </lineage>
</organism>
<evidence type="ECO:0000256" key="1">
    <source>
        <dbReference type="SAM" id="MobiDB-lite"/>
    </source>
</evidence>
<dbReference type="EMBL" id="BPLQ01006004">
    <property type="protein sequence ID" value="GIY19029.1"/>
    <property type="molecule type" value="Genomic_DNA"/>
</dbReference>